<accession>A0A7H0VI13</accession>
<dbReference type="EMBL" id="CP060139">
    <property type="protein sequence ID" value="QNR25361.1"/>
    <property type="molecule type" value="Genomic_DNA"/>
</dbReference>
<gene>
    <name evidence="1" type="ORF">H4K34_05840</name>
</gene>
<dbReference type="KEGG" id="chyd:H4K34_05840"/>
<protein>
    <submittedName>
        <fullName evidence="1">Uncharacterized protein</fullName>
    </submittedName>
</protein>
<reference evidence="1 2" key="1">
    <citation type="submission" date="2020-08" db="EMBL/GenBank/DDBJ databases">
        <title>Croceimicrobium hydrocarbonivorans gen. nov., sp. nov., a novel marine bacterium isolated from a bacterial consortium that degrades polyethylene terephthalate.</title>
        <authorList>
            <person name="Liu R."/>
        </authorList>
    </citation>
    <scope>NUCLEOTIDE SEQUENCE [LARGE SCALE GENOMIC DNA]</scope>
    <source>
        <strain evidence="1 2">A20-9</strain>
    </source>
</reference>
<keyword evidence="2" id="KW-1185">Reference proteome</keyword>
<proteinExistence type="predicted"/>
<dbReference type="RefSeq" id="WP_210759888.1">
    <property type="nucleotide sequence ID" value="NZ_CP060139.1"/>
</dbReference>
<organism evidence="1 2">
    <name type="scientific">Croceimicrobium hydrocarbonivorans</name>
    <dbReference type="NCBI Taxonomy" id="2761580"/>
    <lineage>
        <taxon>Bacteria</taxon>
        <taxon>Pseudomonadati</taxon>
        <taxon>Bacteroidota</taxon>
        <taxon>Flavobacteriia</taxon>
        <taxon>Flavobacteriales</taxon>
        <taxon>Owenweeksiaceae</taxon>
        <taxon>Croceimicrobium</taxon>
    </lineage>
</organism>
<dbReference type="Proteomes" id="UP000516305">
    <property type="component" value="Chromosome"/>
</dbReference>
<name>A0A7H0VI13_9FLAO</name>
<dbReference type="AlphaFoldDB" id="A0A7H0VI13"/>
<sequence>MSVAHIKELYAQLLRSKWRVSIVPLAGLEGLWHIENTRTKNSFDLVFTIYGNRKFGAWKGDESFDNAISCRLKGSESISVYFGKFSGEFQWNLTLFVQQLNAIASNDDV</sequence>
<evidence type="ECO:0000313" key="2">
    <source>
        <dbReference type="Proteomes" id="UP000516305"/>
    </source>
</evidence>
<evidence type="ECO:0000313" key="1">
    <source>
        <dbReference type="EMBL" id="QNR25361.1"/>
    </source>
</evidence>